<accession>A0AAD6S9I0</accession>
<evidence type="ECO:0000313" key="2">
    <source>
        <dbReference type="Proteomes" id="UP001218188"/>
    </source>
</evidence>
<evidence type="ECO:0000313" key="1">
    <source>
        <dbReference type="EMBL" id="KAJ7022908.1"/>
    </source>
</evidence>
<reference evidence="1" key="1">
    <citation type="submission" date="2023-03" db="EMBL/GenBank/DDBJ databases">
        <title>Massive genome expansion in bonnet fungi (Mycena s.s.) driven by repeated elements and novel gene families across ecological guilds.</title>
        <authorList>
            <consortium name="Lawrence Berkeley National Laboratory"/>
            <person name="Harder C.B."/>
            <person name="Miyauchi S."/>
            <person name="Viragh M."/>
            <person name="Kuo A."/>
            <person name="Thoen E."/>
            <person name="Andreopoulos B."/>
            <person name="Lu D."/>
            <person name="Skrede I."/>
            <person name="Drula E."/>
            <person name="Henrissat B."/>
            <person name="Morin E."/>
            <person name="Kohler A."/>
            <person name="Barry K."/>
            <person name="LaButti K."/>
            <person name="Morin E."/>
            <person name="Salamov A."/>
            <person name="Lipzen A."/>
            <person name="Mereny Z."/>
            <person name="Hegedus B."/>
            <person name="Baldrian P."/>
            <person name="Stursova M."/>
            <person name="Weitz H."/>
            <person name="Taylor A."/>
            <person name="Grigoriev I.V."/>
            <person name="Nagy L.G."/>
            <person name="Martin F."/>
            <person name="Kauserud H."/>
        </authorList>
    </citation>
    <scope>NUCLEOTIDE SEQUENCE</scope>
    <source>
        <strain evidence="1">CBHHK200</strain>
    </source>
</reference>
<organism evidence="1 2">
    <name type="scientific">Mycena alexandri</name>
    <dbReference type="NCBI Taxonomy" id="1745969"/>
    <lineage>
        <taxon>Eukaryota</taxon>
        <taxon>Fungi</taxon>
        <taxon>Dikarya</taxon>
        <taxon>Basidiomycota</taxon>
        <taxon>Agaricomycotina</taxon>
        <taxon>Agaricomycetes</taxon>
        <taxon>Agaricomycetidae</taxon>
        <taxon>Agaricales</taxon>
        <taxon>Marasmiineae</taxon>
        <taxon>Mycenaceae</taxon>
        <taxon>Mycena</taxon>
    </lineage>
</organism>
<sequence length="266" mass="29036">MYPLRKSKIKLLGWVIGNGRQSLEKASVTQDGTQTEPGGAQVSASAYMYGISSWVFRRSIGPARAYLSCESRRGWKTNRIRENALNSHSRAVAPASNGTEQVMERTGRYRTVTHACAGLSSRGDLGPVQLKVLFLRANCERGLGGETHRSRGIPGLRTAVEKRNEGPERQRQGDYALEHEEWDVEIVLPGANFGPPSRCRVCIWKSKWAGIKFKNSKGSAKVPNAVHPEAGVGAGLVVEPLKKVTPRTYGRLKRDGGGAKEAGRAD</sequence>
<dbReference type="EMBL" id="JARJCM010000200">
    <property type="protein sequence ID" value="KAJ7022908.1"/>
    <property type="molecule type" value="Genomic_DNA"/>
</dbReference>
<protein>
    <submittedName>
        <fullName evidence="1">Uncharacterized protein</fullName>
    </submittedName>
</protein>
<keyword evidence="2" id="KW-1185">Reference proteome</keyword>
<name>A0AAD6S9I0_9AGAR</name>
<proteinExistence type="predicted"/>
<gene>
    <name evidence="1" type="ORF">C8F04DRAFT_1194065</name>
</gene>
<dbReference type="Proteomes" id="UP001218188">
    <property type="component" value="Unassembled WGS sequence"/>
</dbReference>
<comment type="caution">
    <text evidence="1">The sequence shown here is derived from an EMBL/GenBank/DDBJ whole genome shotgun (WGS) entry which is preliminary data.</text>
</comment>
<dbReference type="AlphaFoldDB" id="A0AAD6S9I0"/>